<sequence length="153" mass="17873">MRARSARLAWTTVVREEIDDLHVFFQEWFLGEIPNEAGRFQRVERALGPPFSMIDPDGNSSERDDVITEIRDAHGSKAGETFRIWVRFVRLRDMSDTRCLATYEEWQEAEDGVTSRLSSVLFEILPGTEISRERLRWLFVHETWRAEKAPAES</sequence>
<organism evidence="2 3">
    <name type="scientific">Eiseniibacteriota bacterium</name>
    <dbReference type="NCBI Taxonomy" id="2212470"/>
    <lineage>
        <taxon>Bacteria</taxon>
        <taxon>Candidatus Eiseniibacteriota</taxon>
    </lineage>
</organism>
<gene>
    <name evidence="2" type="ORF">KDA27_13650</name>
</gene>
<reference evidence="2" key="1">
    <citation type="submission" date="2020-04" db="EMBL/GenBank/DDBJ databases">
        <authorList>
            <person name="Zhang T."/>
        </authorList>
    </citation>
    <scope>NUCLEOTIDE SEQUENCE</scope>
    <source>
        <strain evidence="2">HKST-UBA02</strain>
    </source>
</reference>
<evidence type="ECO:0000259" key="1">
    <source>
        <dbReference type="Pfam" id="PF08472"/>
    </source>
</evidence>
<dbReference type="InterPro" id="IPR013679">
    <property type="entry name" value="SPP_C"/>
</dbReference>
<dbReference type="Pfam" id="PF08472">
    <property type="entry name" value="S6PP_C"/>
    <property type="match status" value="1"/>
</dbReference>
<dbReference type="Gene3D" id="3.10.450.50">
    <property type="match status" value="1"/>
</dbReference>
<reference evidence="2" key="2">
    <citation type="journal article" date="2021" name="Microbiome">
        <title>Successional dynamics and alternative stable states in a saline activated sludge microbial community over 9 years.</title>
        <authorList>
            <person name="Wang Y."/>
            <person name="Ye J."/>
            <person name="Ju F."/>
            <person name="Liu L."/>
            <person name="Boyd J.A."/>
            <person name="Deng Y."/>
            <person name="Parks D.H."/>
            <person name="Jiang X."/>
            <person name="Yin X."/>
            <person name="Woodcroft B.J."/>
            <person name="Tyson G.W."/>
            <person name="Hugenholtz P."/>
            <person name="Polz M.F."/>
            <person name="Zhang T."/>
        </authorList>
    </citation>
    <scope>NUCLEOTIDE SEQUENCE</scope>
    <source>
        <strain evidence="2">HKST-UBA02</strain>
    </source>
</reference>
<protein>
    <recommendedName>
        <fullName evidence="1">Sucrose-phosphatase C-terminal domain-containing protein</fullName>
    </recommendedName>
</protein>
<dbReference type="InterPro" id="IPR032710">
    <property type="entry name" value="NTF2-like_dom_sf"/>
</dbReference>
<dbReference type="Proteomes" id="UP000739538">
    <property type="component" value="Unassembled WGS sequence"/>
</dbReference>
<evidence type="ECO:0000313" key="2">
    <source>
        <dbReference type="EMBL" id="MCA9756843.1"/>
    </source>
</evidence>
<comment type="caution">
    <text evidence="2">The sequence shown here is derived from an EMBL/GenBank/DDBJ whole genome shotgun (WGS) entry which is preliminary data.</text>
</comment>
<proteinExistence type="predicted"/>
<dbReference type="AlphaFoldDB" id="A0A956NFE4"/>
<dbReference type="GO" id="GO:0050307">
    <property type="term" value="F:sucrose-phosphate phosphatase activity"/>
    <property type="evidence" value="ECO:0007669"/>
    <property type="project" value="InterPro"/>
</dbReference>
<feature type="domain" description="Sucrose-phosphatase C-terminal" evidence="1">
    <location>
        <begin position="16"/>
        <end position="145"/>
    </location>
</feature>
<dbReference type="GO" id="GO:0005986">
    <property type="term" value="P:sucrose biosynthetic process"/>
    <property type="evidence" value="ECO:0007669"/>
    <property type="project" value="InterPro"/>
</dbReference>
<name>A0A956NFE4_UNCEI</name>
<dbReference type="SUPFAM" id="SSF54427">
    <property type="entry name" value="NTF2-like"/>
    <property type="match status" value="1"/>
</dbReference>
<evidence type="ECO:0000313" key="3">
    <source>
        <dbReference type="Proteomes" id="UP000739538"/>
    </source>
</evidence>
<dbReference type="EMBL" id="JAGQHS010000069">
    <property type="protein sequence ID" value="MCA9756843.1"/>
    <property type="molecule type" value="Genomic_DNA"/>
</dbReference>
<accession>A0A956NFE4</accession>